<dbReference type="InterPro" id="IPR050857">
    <property type="entry name" value="D-2-hydroxyacid_DH"/>
</dbReference>
<organism evidence="7 8">
    <name type="scientific">Amniculicola lignicola CBS 123094</name>
    <dbReference type="NCBI Taxonomy" id="1392246"/>
    <lineage>
        <taxon>Eukaryota</taxon>
        <taxon>Fungi</taxon>
        <taxon>Dikarya</taxon>
        <taxon>Ascomycota</taxon>
        <taxon>Pezizomycotina</taxon>
        <taxon>Dothideomycetes</taxon>
        <taxon>Pleosporomycetidae</taxon>
        <taxon>Pleosporales</taxon>
        <taxon>Amniculicolaceae</taxon>
        <taxon>Amniculicola</taxon>
    </lineage>
</organism>
<dbReference type="Proteomes" id="UP000799779">
    <property type="component" value="Unassembled WGS sequence"/>
</dbReference>
<evidence type="ECO:0000313" key="8">
    <source>
        <dbReference type="Proteomes" id="UP000799779"/>
    </source>
</evidence>
<reference evidence="7" key="1">
    <citation type="journal article" date="2020" name="Stud. Mycol.">
        <title>101 Dothideomycetes genomes: a test case for predicting lifestyles and emergence of pathogens.</title>
        <authorList>
            <person name="Haridas S."/>
            <person name="Albert R."/>
            <person name="Binder M."/>
            <person name="Bloem J."/>
            <person name="Labutti K."/>
            <person name="Salamov A."/>
            <person name="Andreopoulos B."/>
            <person name="Baker S."/>
            <person name="Barry K."/>
            <person name="Bills G."/>
            <person name="Bluhm B."/>
            <person name="Cannon C."/>
            <person name="Castanera R."/>
            <person name="Culley D."/>
            <person name="Daum C."/>
            <person name="Ezra D."/>
            <person name="Gonzalez J."/>
            <person name="Henrissat B."/>
            <person name="Kuo A."/>
            <person name="Liang C."/>
            <person name="Lipzen A."/>
            <person name="Lutzoni F."/>
            <person name="Magnuson J."/>
            <person name="Mondo S."/>
            <person name="Nolan M."/>
            <person name="Ohm R."/>
            <person name="Pangilinan J."/>
            <person name="Park H.-J."/>
            <person name="Ramirez L."/>
            <person name="Alfaro M."/>
            <person name="Sun H."/>
            <person name="Tritt A."/>
            <person name="Yoshinaga Y."/>
            <person name="Zwiers L.-H."/>
            <person name="Turgeon B."/>
            <person name="Goodwin S."/>
            <person name="Spatafora J."/>
            <person name="Crous P."/>
            <person name="Grigoriev I."/>
        </authorList>
    </citation>
    <scope>NUCLEOTIDE SEQUENCE</scope>
    <source>
        <strain evidence="7">CBS 123094</strain>
    </source>
</reference>
<dbReference type="SUPFAM" id="SSF52283">
    <property type="entry name" value="Formate/glycerate dehydrogenase catalytic domain-like"/>
    <property type="match status" value="1"/>
</dbReference>
<dbReference type="InterPro" id="IPR006139">
    <property type="entry name" value="D-isomer_2_OHA_DH_cat_dom"/>
</dbReference>
<dbReference type="OrthoDB" id="298012at2759"/>
<dbReference type="InterPro" id="IPR029753">
    <property type="entry name" value="D-isomer_DH_CS"/>
</dbReference>
<comment type="similarity">
    <text evidence="1 4">Belongs to the D-isomer specific 2-hydroxyacid dehydrogenase family.</text>
</comment>
<sequence>MTTSTPIKLAILDDYHNIAARYFSYLDSSKVTATTYNDTLPAYSHPATSDADKKALVDRLKPFSVLSTMRERTPFPCDLLCQLPNLKVILATGTQFETFDLKAAKELGIKVCAAPGKGRTDGKGSGISPRAKLEIKKGGGHPTTQHVWALILALARNVASDDAVIKGKGVTQGWQTQLAIGLQGKTLGLVGFGRIGALTARVGLLAWGMKIVCWSANLTQEKADKLAEEVGLPTNGGGIVSDEEKTFKVVSKEELLKGSDVVSLHYVLSGRSRGIVGAEELKIMNESALLINTSRGPLLDEAALLDTLRNGRIRGAALDVFDIEPLPADSPWRSENWDEPGKSRVLLTPHMGYVAEGTMQTWYEETAENIERYIEGKELLHSLN</sequence>
<keyword evidence="3" id="KW-0520">NAD</keyword>
<gene>
    <name evidence="7" type="ORF">P154DRAFT_435359</name>
</gene>
<keyword evidence="8" id="KW-1185">Reference proteome</keyword>
<evidence type="ECO:0000259" key="6">
    <source>
        <dbReference type="Pfam" id="PF02826"/>
    </source>
</evidence>
<dbReference type="InterPro" id="IPR006140">
    <property type="entry name" value="D-isomer_DH_NAD-bd"/>
</dbReference>
<dbReference type="PANTHER" id="PTHR42789">
    <property type="entry name" value="D-ISOMER SPECIFIC 2-HYDROXYACID DEHYDROGENASE FAMILY PROTEIN (AFU_ORTHOLOGUE AFUA_6G10090)"/>
    <property type="match status" value="1"/>
</dbReference>
<dbReference type="PANTHER" id="PTHR42789:SF1">
    <property type="entry name" value="D-ISOMER SPECIFIC 2-HYDROXYACID DEHYDROGENASE FAMILY PROTEIN (AFU_ORTHOLOGUE AFUA_6G10090)"/>
    <property type="match status" value="1"/>
</dbReference>
<evidence type="ECO:0000256" key="1">
    <source>
        <dbReference type="ARBA" id="ARBA00005854"/>
    </source>
</evidence>
<dbReference type="SUPFAM" id="SSF51735">
    <property type="entry name" value="NAD(P)-binding Rossmann-fold domains"/>
    <property type="match status" value="1"/>
</dbReference>
<evidence type="ECO:0000313" key="7">
    <source>
        <dbReference type="EMBL" id="KAF2000147.1"/>
    </source>
</evidence>
<accession>A0A6A5WFD9</accession>
<dbReference type="Pfam" id="PF02826">
    <property type="entry name" value="2-Hacid_dh_C"/>
    <property type="match status" value="1"/>
</dbReference>
<dbReference type="PROSITE" id="PS00671">
    <property type="entry name" value="D_2_HYDROXYACID_DH_3"/>
    <property type="match status" value="1"/>
</dbReference>
<dbReference type="Pfam" id="PF00389">
    <property type="entry name" value="2-Hacid_dh"/>
    <property type="match status" value="1"/>
</dbReference>
<name>A0A6A5WFD9_9PLEO</name>
<dbReference type="GO" id="GO:0051287">
    <property type="term" value="F:NAD binding"/>
    <property type="evidence" value="ECO:0007669"/>
    <property type="project" value="InterPro"/>
</dbReference>
<feature type="domain" description="D-isomer specific 2-hydroxyacid dehydrogenase catalytic" evidence="5">
    <location>
        <begin position="50"/>
        <end position="384"/>
    </location>
</feature>
<evidence type="ECO:0000259" key="5">
    <source>
        <dbReference type="Pfam" id="PF00389"/>
    </source>
</evidence>
<evidence type="ECO:0000256" key="3">
    <source>
        <dbReference type="ARBA" id="ARBA00023027"/>
    </source>
</evidence>
<dbReference type="CDD" id="cd12169">
    <property type="entry name" value="PGDH_like_1"/>
    <property type="match status" value="1"/>
</dbReference>
<protein>
    <submittedName>
        <fullName evidence="7">Glycerate dehydrogenase</fullName>
    </submittedName>
</protein>
<dbReference type="Gene3D" id="3.40.50.720">
    <property type="entry name" value="NAD(P)-binding Rossmann-like Domain"/>
    <property type="match status" value="2"/>
</dbReference>
<dbReference type="AlphaFoldDB" id="A0A6A5WFD9"/>
<dbReference type="EMBL" id="ML977590">
    <property type="protein sequence ID" value="KAF2000147.1"/>
    <property type="molecule type" value="Genomic_DNA"/>
</dbReference>
<evidence type="ECO:0000256" key="4">
    <source>
        <dbReference type="RuleBase" id="RU003719"/>
    </source>
</evidence>
<dbReference type="InterPro" id="IPR036291">
    <property type="entry name" value="NAD(P)-bd_dom_sf"/>
</dbReference>
<feature type="domain" description="D-isomer specific 2-hydroxyacid dehydrogenase NAD-binding" evidence="6">
    <location>
        <begin position="149"/>
        <end position="352"/>
    </location>
</feature>
<evidence type="ECO:0000256" key="2">
    <source>
        <dbReference type="ARBA" id="ARBA00023002"/>
    </source>
</evidence>
<proteinExistence type="inferred from homology"/>
<dbReference type="GO" id="GO:0016616">
    <property type="term" value="F:oxidoreductase activity, acting on the CH-OH group of donors, NAD or NADP as acceptor"/>
    <property type="evidence" value="ECO:0007669"/>
    <property type="project" value="InterPro"/>
</dbReference>
<keyword evidence="2 4" id="KW-0560">Oxidoreductase</keyword>